<evidence type="ECO:0000313" key="2">
    <source>
        <dbReference type="EMBL" id="EDX70559.1"/>
    </source>
</evidence>
<organism evidence="2 3">
    <name type="scientific">Coleofasciculus chthonoplastes PCC 7420</name>
    <dbReference type="NCBI Taxonomy" id="118168"/>
    <lineage>
        <taxon>Bacteria</taxon>
        <taxon>Bacillati</taxon>
        <taxon>Cyanobacteriota</taxon>
        <taxon>Cyanophyceae</taxon>
        <taxon>Coleofasciculales</taxon>
        <taxon>Coleofasciculaceae</taxon>
        <taxon>Coleofasciculus</taxon>
    </lineage>
</organism>
<keyword evidence="3" id="KW-1185">Reference proteome</keyword>
<evidence type="ECO:0008006" key="4">
    <source>
        <dbReference type="Google" id="ProtNLM"/>
    </source>
</evidence>
<dbReference type="HOGENOM" id="CLU_843874_0_0_3"/>
<dbReference type="Proteomes" id="UP000003835">
    <property type="component" value="Unassembled WGS sequence"/>
</dbReference>
<reference evidence="2 3" key="1">
    <citation type="submission" date="2008-07" db="EMBL/GenBank/DDBJ databases">
        <authorList>
            <person name="Tandeau de Marsac N."/>
            <person name="Ferriera S."/>
            <person name="Johnson J."/>
            <person name="Kravitz S."/>
            <person name="Beeson K."/>
            <person name="Sutton G."/>
            <person name="Rogers Y.-H."/>
            <person name="Friedman R."/>
            <person name="Frazier M."/>
            <person name="Venter J.C."/>
        </authorList>
    </citation>
    <scope>NUCLEOTIDE SEQUENCE [LARGE SCALE GENOMIC DNA]</scope>
    <source>
        <strain evidence="2 3">PCC 7420</strain>
    </source>
</reference>
<dbReference type="eggNOG" id="ENOG50333TC">
    <property type="taxonomic scope" value="Bacteria"/>
</dbReference>
<feature type="compositionally biased region" description="Polar residues" evidence="1">
    <location>
        <begin position="100"/>
        <end position="116"/>
    </location>
</feature>
<evidence type="ECO:0000313" key="3">
    <source>
        <dbReference type="Proteomes" id="UP000003835"/>
    </source>
</evidence>
<name>B4W5H8_9CYAN</name>
<dbReference type="AlphaFoldDB" id="B4W5H8"/>
<protein>
    <recommendedName>
        <fullName evidence="4">TonB C-terminal domain-containing protein</fullName>
    </recommendedName>
</protein>
<feature type="compositionally biased region" description="Polar residues" evidence="1">
    <location>
        <begin position="134"/>
        <end position="145"/>
    </location>
</feature>
<sequence>MELKHPNLIVMTQPTLNQPQIPQRRHADPPALWRTVILSSVAIHLVGLGLLRLALLGRFQDWRLSQRLIPIEMIAIASNATMPTPVTQPPPSPVSRKTPAKSSESQPESAPQTNRPTKAIANTTEETPNPSPTKVSSHNSPNQTPIPSPTSTTSEGTGETPSPEPSKEPPNPTTPSPSSPPSPEEPPKPTSPENQSGGGLIVSINGLIPVPQGGGSNIDPQRNPGDQFAKILKKSQPLSVDELTSLGITLEQPVVIEVLVLITDMGKAKVLPDRRSEPTQLPPRTLTQEQATKLAQAIIADWSFSPTYMAGSPVYGSYFLTLEIDPLGN</sequence>
<dbReference type="EMBL" id="DS989891">
    <property type="protein sequence ID" value="EDX70559.1"/>
    <property type="molecule type" value="Genomic_DNA"/>
</dbReference>
<feature type="compositionally biased region" description="Pro residues" evidence="1">
    <location>
        <begin position="162"/>
        <end position="190"/>
    </location>
</feature>
<gene>
    <name evidence="2" type="ORF">MC7420_2816</name>
</gene>
<proteinExistence type="predicted"/>
<evidence type="ECO:0000256" key="1">
    <source>
        <dbReference type="SAM" id="MobiDB-lite"/>
    </source>
</evidence>
<feature type="region of interest" description="Disordered" evidence="1">
    <location>
        <begin position="81"/>
        <end position="225"/>
    </location>
</feature>
<feature type="compositionally biased region" description="Low complexity" evidence="1">
    <location>
        <begin position="149"/>
        <end position="161"/>
    </location>
</feature>
<accession>B4W5H8</accession>
<dbReference type="PRINTS" id="PR01217">
    <property type="entry name" value="PRICHEXTENSN"/>
</dbReference>